<evidence type="ECO:0000313" key="7">
    <source>
        <dbReference type="Proteomes" id="UP000216052"/>
    </source>
</evidence>
<keyword evidence="4" id="KW-0472">Membrane</keyword>
<gene>
    <name evidence="6" type="primary">btuD_4</name>
    <name evidence="6" type="ORF">SPACI_011580</name>
</gene>
<dbReference type="SMART" id="SM00382">
    <property type="entry name" value="AAA"/>
    <property type="match status" value="1"/>
</dbReference>
<dbReference type="InterPro" id="IPR015168">
    <property type="entry name" value="SsuA/THI5"/>
</dbReference>
<dbReference type="PROSITE" id="PS50893">
    <property type="entry name" value="ABC_TRANSPORTER_2"/>
    <property type="match status" value="1"/>
</dbReference>
<dbReference type="Pfam" id="PF00005">
    <property type="entry name" value="ABC_tran"/>
    <property type="match status" value="1"/>
</dbReference>
<evidence type="ECO:0000256" key="2">
    <source>
        <dbReference type="ARBA" id="ARBA00022741"/>
    </source>
</evidence>
<keyword evidence="4" id="KW-1133">Transmembrane helix</keyword>
<dbReference type="Gene3D" id="3.40.190.10">
    <property type="entry name" value="Periplasmic binding protein-like II"/>
    <property type="match status" value="2"/>
</dbReference>
<evidence type="ECO:0000259" key="5">
    <source>
        <dbReference type="PROSITE" id="PS50893"/>
    </source>
</evidence>
<dbReference type="EMBL" id="CP155571">
    <property type="protein sequence ID" value="XFO71143.1"/>
    <property type="molecule type" value="Genomic_DNA"/>
</dbReference>
<evidence type="ECO:0000313" key="6">
    <source>
        <dbReference type="EMBL" id="XFO71143.1"/>
    </source>
</evidence>
<dbReference type="InterPro" id="IPR050166">
    <property type="entry name" value="ABC_transporter_ATP-bind"/>
</dbReference>
<dbReference type="GO" id="GO:0005524">
    <property type="term" value="F:ATP binding"/>
    <property type="evidence" value="ECO:0007669"/>
    <property type="project" value="UniProtKB-KW"/>
</dbReference>
<dbReference type="Proteomes" id="UP000216052">
    <property type="component" value="Chromosome"/>
</dbReference>
<feature type="transmembrane region" description="Helical" evidence="4">
    <location>
        <begin position="213"/>
        <end position="230"/>
    </location>
</feature>
<dbReference type="PANTHER" id="PTHR42788">
    <property type="entry name" value="TAURINE IMPORT ATP-BINDING PROTEIN-RELATED"/>
    <property type="match status" value="1"/>
</dbReference>
<dbReference type="SUPFAM" id="SSF52540">
    <property type="entry name" value="P-loop containing nucleoside triphosphate hydrolases"/>
    <property type="match status" value="1"/>
</dbReference>
<dbReference type="Gene3D" id="3.40.50.300">
    <property type="entry name" value="P-loop containing nucleotide triphosphate hydrolases"/>
    <property type="match status" value="1"/>
</dbReference>
<dbReference type="SUPFAM" id="SSF53850">
    <property type="entry name" value="Periplasmic binding protein-like II"/>
    <property type="match status" value="1"/>
</dbReference>
<dbReference type="PANTHER" id="PTHR42788:SF13">
    <property type="entry name" value="ALIPHATIC SULFONATES IMPORT ATP-BINDING PROTEIN SSUB"/>
    <property type="match status" value="1"/>
</dbReference>
<dbReference type="InterPro" id="IPR017871">
    <property type="entry name" value="ABC_transporter-like_CS"/>
</dbReference>
<reference evidence="6" key="1">
    <citation type="submission" date="2024-05" db="EMBL/GenBank/DDBJ databases">
        <title>Isolation and characterization of Sporomusa carbonis sp. nov., a carboxydotrophic hydrogenogen in the genus of Sporomusa isolated from a charcoal burning pile.</title>
        <authorList>
            <person name="Boeer T."/>
            <person name="Rosenbaum F."/>
            <person name="Eysell L."/>
            <person name="Mueller V."/>
            <person name="Daniel R."/>
            <person name="Poehlein A."/>
        </authorList>
    </citation>
    <scope>NUCLEOTIDE SEQUENCE [LARGE SCALE GENOMIC DNA]</scope>
    <source>
        <strain evidence="6">DSM 3132</strain>
    </source>
</reference>
<dbReference type="RefSeq" id="WP_093795979.1">
    <property type="nucleotide sequence ID" value="NZ_CP155571.1"/>
</dbReference>
<dbReference type="Pfam" id="PF09084">
    <property type="entry name" value="NMT1"/>
    <property type="match status" value="1"/>
</dbReference>
<dbReference type="CDD" id="cd03293">
    <property type="entry name" value="ABC_NrtD_SsuB_transporters"/>
    <property type="match status" value="1"/>
</dbReference>
<accession>A0ABZ3IZ66</accession>
<sequence>MHSIELKDIGLQYGQQVVLSNINLEITAGDFICLIGPSGSGKSSLLRLIAGLSEPTTGSIYIDDKKITGPGLDRSVVFQEYSLFPWMSIGDNIVLGLEQAFPDKPQKTLKELAIEYLNLVGLPDVYEKLPSQLSGGMRQRAAIARSFSMDPPILLMDEPFGALDAVTRALLQDLVSVLWKQRKDQQKTIVFVTHDVDEAQTTRGGNLMKKKSSIVAIVLLLIVASIMFSGCGSKQQATTDQPKPLKKITVGYSPAGGSSLLTFIALDQGYFKEAGIEVELLPFTSTADGLNALNSGKIDLGIGFGTAGPLTLDNNGADLVIIGGSLAGGHPIIATQEKASQFKSIEDYRGKTVASPRLYTADIVFRGALAKAGIDSKKDVSC</sequence>
<keyword evidence="3 6" id="KW-0067">ATP-binding</keyword>
<organism evidence="6 7">
    <name type="scientific">Sporomusa acidovorans (strain ATCC 49682 / DSM 3132 / Mol)</name>
    <dbReference type="NCBI Taxonomy" id="1123286"/>
    <lineage>
        <taxon>Bacteria</taxon>
        <taxon>Bacillati</taxon>
        <taxon>Bacillota</taxon>
        <taxon>Negativicutes</taxon>
        <taxon>Selenomonadales</taxon>
        <taxon>Sporomusaceae</taxon>
        <taxon>Sporomusa</taxon>
    </lineage>
</organism>
<dbReference type="InterPro" id="IPR027417">
    <property type="entry name" value="P-loop_NTPase"/>
</dbReference>
<evidence type="ECO:0000256" key="3">
    <source>
        <dbReference type="ARBA" id="ARBA00022840"/>
    </source>
</evidence>
<name>A0ABZ3IZ66_SPOA4</name>
<evidence type="ECO:0000256" key="4">
    <source>
        <dbReference type="SAM" id="Phobius"/>
    </source>
</evidence>
<proteinExistence type="predicted"/>
<dbReference type="InterPro" id="IPR003439">
    <property type="entry name" value="ABC_transporter-like_ATP-bd"/>
</dbReference>
<dbReference type="PROSITE" id="PS00211">
    <property type="entry name" value="ABC_TRANSPORTER_1"/>
    <property type="match status" value="1"/>
</dbReference>
<evidence type="ECO:0000256" key="1">
    <source>
        <dbReference type="ARBA" id="ARBA00022448"/>
    </source>
</evidence>
<protein>
    <submittedName>
        <fullName evidence="6">Vitamin B12 import ATP-binding protein BtuD</fullName>
    </submittedName>
</protein>
<dbReference type="InterPro" id="IPR003593">
    <property type="entry name" value="AAA+_ATPase"/>
</dbReference>
<keyword evidence="7" id="KW-1185">Reference proteome</keyword>
<keyword evidence="1" id="KW-0813">Transport</keyword>
<feature type="domain" description="ABC transporter" evidence="5">
    <location>
        <begin position="4"/>
        <end position="248"/>
    </location>
</feature>
<keyword evidence="2" id="KW-0547">Nucleotide-binding</keyword>
<keyword evidence="4" id="KW-0812">Transmembrane</keyword>